<dbReference type="InterPro" id="IPR017900">
    <property type="entry name" value="4Fe4S_Fe_S_CS"/>
</dbReference>
<feature type="domain" description="4Fe-4S ferredoxin-type" evidence="1">
    <location>
        <begin position="4"/>
        <end position="34"/>
    </location>
</feature>
<evidence type="ECO:0000313" key="2">
    <source>
        <dbReference type="EMBL" id="EJW92167.1"/>
    </source>
</evidence>
<reference evidence="2" key="1">
    <citation type="journal article" date="2012" name="PLoS ONE">
        <title>Gene sets for utilization of primary and secondary nutrition supplies in the distal gut of endangered iberian lynx.</title>
        <authorList>
            <person name="Alcaide M."/>
            <person name="Messina E."/>
            <person name="Richter M."/>
            <person name="Bargiela R."/>
            <person name="Peplies J."/>
            <person name="Huws S.A."/>
            <person name="Newbold C.J."/>
            <person name="Golyshin P.N."/>
            <person name="Simon M.A."/>
            <person name="Lopez G."/>
            <person name="Yakimov M.M."/>
            <person name="Ferrer M."/>
        </authorList>
    </citation>
    <scope>NUCLEOTIDE SEQUENCE</scope>
</reference>
<proteinExistence type="predicted"/>
<feature type="non-terminal residue" evidence="2">
    <location>
        <position position="1"/>
    </location>
</feature>
<dbReference type="Gene3D" id="3.30.70.20">
    <property type="match status" value="1"/>
</dbReference>
<dbReference type="PANTHER" id="PTHR43193:SF2">
    <property type="entry name" value="POLYFERREDOXIN PROTEIN FWDF"/>
    <property type="match status" value="1"/>
</dbReference>
<gene>
    <name evidence="2" type="ORF">EVA_19726</name>
</gene>
<dbReference type="InterPro" id="IPR052977">
    <property type="entry name" value="Polyferredoxin-like_ET"/>
</dbReference>
<dbReference type="SUPFAM" id="SSF54862">
    <property type="entry name" value="4Fe-4S ferredoxins"/>
    <property type="match status" value="1"/>
</dbReference>
<dbReference type="EMBL" id="AMCI01007722">
    <property type="protein sequence ID" value="EJW92167.1"/>
    <property type="molecule type" value="Genomic_DNA"/>
</dbReference>
<dbReference type="PROSITE" id="PS00198">
    <property type="entry name" value="4FE4S_FER_1"/>
    <property type="match status" value="1"/>
</dbReference>
<dbReference type="PROSITE" id="PS51379">
    <property type="entry name" value="4FE4S_FER_2"/>
    <property type="match status" value="2"/>
</dbReference>
<dbReference type="Pfam" id="PF12838">
    <property type="entry name" value="Fer4_7"/>
    <property type="match status" value="1"/>
</dbReference>
<sequence length="133" mass="14601">VFRTYLETGDPFLCYGCGACKEVCPEQAIQMVKDEEGFLYPQVEEALCKNCGACKKACIEKTDAYKNREEAPEVYLAYAKEKEVSMHSTGGGVLAEAVKSICESGGAAAGIAFKKNWNVAYDLTEKAEEYKKV</sequence>
<evidence type="ECO:0000259" key="1">
    <source>
        <dbReference type="PROSITE" id="PS51379"/>
    </source>
</evidence>
<feature type="domain" description="4Fe-4S ferredoxin-type" evidence="1">
    <location>
        <begin position="39"/>
        <end position="70"/>
    </location>
</feature>
<dbReference type="AlphaFoldDB" id="J9FRG8"/>
<comment type="caution">
    <text evidence="2">The sequence shown here is derived from an EMBL/GenBank/DDBJ whole genome shotgun (WGS) entry which is preliminary data.</text>
</comment>
<name>J9FRG8_9ZZZZ</name>
<protein>
    <submittedName>
        <fullName evidence="2">4Fe-4S ferredoxin iron-sulfur binding domain-containing protein</fullName>
    </submittedName>
</protein>
<dbReference type="PANTHER" id="PTHR43193">
    <property type="match status" value="1"/>
</dbReference>
<accession>J9FRG8</accession>
<dbReference type="InterPro" id="IPR017896">
    <property type="entry name" value="4Fe4S_Fe-S-bd"/>
</dbReference>
<organism evidence="2">
    <name type="scientific">gut metagenome</name>
    <dbReference type="NCBI Taxonomy" id="749906"/>
    <lineage>
        <taxon>unclassified sequences</taxon>
        <taxon>metagenomes</taxon>
        <taxon>organismal metagenomes</taxon>
    </lineage>
</organism>